<proteinExistence type="inferred from homology"/>
<evidence type="ECO:0000256" key="1">
    <source>
        <dbReference type="ARBA" id="ARBA00009129"/>
    </source>
</evidence>
<evidence type="ECO:0000313" key="5">
    <source>
        <dbReference type="Proteomes" id="UP000646244"/>
    </source>
</evidence>
<comment type="similarity">
    <text evidence="1">Belongs to the UPF0337 (CsbD) family.</text>
</comment>
<comment type="caution">
    <text evidence="4">The sequence shown here is derived from an EMBL/GenBank/DDBJ whole genome shotgun (WGS) entry which is preliminary data.</text>
</comment>
<dbReference type="Gene3D" id="1.10.1470.10">
    <property type="entry name" value="YjbJ"/>
    <property type="match status" value="1"/>
</dbReference>
<reference evidence="4" key="2">
    <citation type="submission" date="2020-09" db="EMBL/GenBank/DDBJ databases">
        <authorList>
            <person name="Sun Q."/>
            <person name="Ohkuma M."/>
        </authorList>
    </citation>
    <scope>NUCLEOTIDE SEQUENCE</scope>
    <source>
        <strain evidence="4">JCM 4633</strain>
    </source>
</reference>
<reference evidence="4" key="1">
    <citation type="journal article" date="2014" name="Int. J. Syst. Evol. Microbiol.">
        <title>Complete genome sequence of Corynebacterium casei LMG S-19264T (=DSM 44701T), isolated from a smear-ripened cheese.</title>
        <authorList>
            <consortium name="US DOE Joint Genome Institute (JGI-PGF)"/>
            <person name="Walter F."/>
            <person name="Albersmeier A."/>
            <person name="Kalinowski J."/>
            <person name="Ruckert C."/>
        </authorList>
    </citation>
    <scope>NUCLEOTIDE SEQUENCE</scope>
    <source>
        <strain evidence="4">JCM 4633</strain>
    </source>
</reference>
<dbReference type="InterPro" id="IPR008462">
    <property type="entry name" value="CsbD"/>
</dbReference>
<feature type="domain" description="CsbD-like" evidence="3">
    <location>
        <begin position="5"/>
        <end position="57"/>
    </location>
</feature>
<sequence length="61" mass="6601">MSAKNKAKAKAEQAKGRLKETTGKATGDRSMEAEGRAEKAKGDVREAADKGRDALKRKRGR</sequence>
<dbReference type="Proteomes" id="UP000646244">
    <property type="component" value="Unassembled WGS sequence"/>
</dbReference>
<dbReference type="InterPro" id="IPR036629">
    <property type="entry name" value="YjbJ_sf"/>
</dbReference>
<dbReference type="EMBL" id="BMVB01000024">
    <property type="protein sequence ID" value="GHC67781.1"/>
    <property type="molecule type" value="Genomic_DNA"/>
</dbReference>
<dbReference type="AlphaFoldDB" id="A0A918TY17"/>
<dbReference type="Pfam" id="PF05532">
    <property type="entry name" value="CsbD"/>
    <property type="match status" value="1"/>
</dbReference>
<name>A0A918TY17_STRCJ</name>
<dbReference type="SUPFAM" id="SSF69047">
    <property type="entry name" value="Hypothetical protein YjbJ"/>
    <property type="match status" value="1"/>
</dbReference>
<evidence type="ECO:0000259" key="3">
    <source>
        <dbReference type="Pfam" id="PF05532"/>
    </source>
</evidence>
<organism evidence="4 5">
    <name type="scientific">Streptomyces cinnamoneus</name>
    <name type="common">Streptoverticillium cinnamoneum</name>
    <dbReference type="NCBI Taxonomy" id="53446"/>
    <lineage>
        <taxon>Bacteria</taxon>
        <taxon>Bacillati</taxon>
        <taxon>Actinomycetota</taxon>
        <taxon>Actinomycetes</taxon>
        <taxon>Kitasatosporales</taxon>
        <taxon>Streptomycetaceae</taxon>
        <taxon>Streptomyces</taxon>
        <taxon>Streptomyces cinnamoneus group</taxon>
    </lineage>
</organism>
<feature type="compositionally biased region" description="Basic and acidic residues" evidence="2">
    <location>
        <begin position="9"/>
        <end position="54"/>
    </location>
</feature>
<feature type="region of interest" description="Disordered" evidence="2">
    <location>
        <begin position="1"/>
        <end position="61"/>
    </location>
</feature>
<accession>A0A918TY17</accession>
<evidence type="ECO:0000256" key="2">
    <source>
        <dbReference type="SAM" id="MobiDB-lite"/>
    </source>
</evidence>
<dbReference type="RefSeq" id="WP_190112362.1">
    <property type="nucleotide sequence ID" value="NZ_BMVB01000024.1"/>
</dbReference>
<protein>
    <recommendedName>
        <fullName evidence="3">CsbD-like domain-containing protein</fullName>
    </recommendedName>
</protein>
<gene>
    <name evidence="4" type="ORF">GCM10010507_52350</name>
</gene>
<evidence type="ECO:0000313" key="4">
    <source>
        <dbReference type="EMBL" id="GHC67781.1"/>
    </source>
</evidence>